<feature type="binding site" evidence="10">
    <location>
        <position position="224"/>
    </location>
    <ligand>
        <name>[2Fe-2S] cluster</name>
        <dbReference type="ChEBI" id="CHEBI:190135"/>
    </ligand>
</feature>
<evidence type="ECO:0000256" key="6">
    <source>
        <dbReference type="ARBA" id="ARBA00022723"/>
    </source>
</evidence>
<dbReference type="HAMAP" id="MF_03115">
    <property type="entry name" value="Anamorsin"/>
    <property type="match status" value="1"/>
</dbReference>
<comment type="subcellular location">
    <subcellularLocation>
        <location evidence="10">Cytoplasm</location>
    </subcellularLocation>
    <subcellularLocation>
        <location evidence="10">Mitochondrion intermembrane space</location>
    </subcellularLocation>
</comment>
<keyword evidence="3 10" id="KW-0004">4Fe-4S</keyword>
<evidence type="ECO:0000313" key="13">
    <source>
        <dbReference type="EMBL" id="KAG9253311.1"/>
    </source>
</evidence>
<keyword evidence="6 10" id="KW-0479">Metal-binding</keyword>
<keyword evidence="7 10" id="KW-0408">Iron</keyword>
<dbReference type="GeneID" id="70293197"/>
<comment type="domain">
    <text evidence="10">The N-terminal domain has structural similarity with S-adenosyl-L-methionine-dependent methyltransferases, but does not bind S-adenosyl-L-methionine. It is required for correct assembly of the 2 Fe-S clusters.</text>
</comment>
<reference evidence="13" key="1">
    <citation type="journal article" date="2021" name="IMA Fungus">
        <title>Genomic characterization of three marine fungi, including Emericellopsis atlantica sp. nov. with signatures of a generalist lifestyle and marine biomass degradation.</title>
        <authorList>
            <person name="Hagestad O.C."/>
            <person name="Hou L."/>
            <person name="Andersen J.H."/>
            <person name="Hansen E.H."/>
            <person name="Altermark B."/>
            <person name="Li C."/>
            <person name="Kuhnert E."/>
            <person name="Cox R.J."/>
            <person name="Crous P.W."/>
            <person name="Spatafora J.W."/>
            <person name="Lail K."/>
            <person name="Amirebrahimi M."/>
            <person name="Lipzen A."/>
            <person name="Pangilinan J."/>
            <person name="Andreopoulos W."/>
            <person name="Hayes R.D."/>
            <person name="Ng V."/>
            <person name="Grigoriev I.V."/>
            <person name="Jackson S.A."/>
            <person name="Sutton T.D.S."/>
            <person name="Dobson A.D.W."/>
            <person name="Rama T."/>
        </authorList>
    </citation>
    <scope>NUCLEOTIDE SEQUENCE</scope>
    <source>
        <strain evidence="13">TS7</strain>
    </source>
</reference>
<keyword evidence="5 10" id="KW-0001">2Fe-2S</keyword>
<evidence type="ECO:0000256" key="5">
    <source>
        <dbReference type="ARBA" id="ARBA00022714"/>
    </source>
</evidence>
<dbReference type="InterPro" id="IPR046408">
    <property type="entry name" value="CIAPIN1"/>
</dbReference>
<dbReference type="Pfam" id="PF05093">
    <property type="entry name" value="CIAPIN1"/>
    <property type="match status" value="1"/>
</dbReference>
<feature type="short sequence motif" description="Cx2C motif 1" evidence="10">
    <location>
        <begin position="275"/>
        <end position="278"/>
    </location>
</feature>
<feature type="domain" description="Fe-S cluster assembly protein Dre2 N-terminal" evidence="12">
    <location>
        <begin position="29"/>
        <end position="157"/>
    </location>
</feature>
<organism evidence="13 14">
    <name type="scientific">Emericellopsis atlantica</name>
    <dbReference type="NCBI Taxonomy" id="2614577"/>
    <lineage>
        <taxon>Eukaryota</taxon>
        <taxon>Fungi</taxon>
        <taxon>Dikarya</taxon>
        <taxon>Ascomycota</taxon>
        <taxon>Pezizomycotina</taxon>
        <taxon>Sordariomycetes</taxon>
        <taxon>Hypocreomycetidae</taxon>
        <taxon>Hypocreales</taxon>
        <taxon>Bionectriaceae</taxon>
        <taxon>Emericellopsis</taxon>
    </lineage>
</organism>
<comment type="caution">
    <text evidence="13">The sequence shown here is derived from an EMBL/GenBank/DDBJ whole genome shotgun (WGS) entry which is preliminary data.</text>
</comment>
<dbReference type="RefSeq" id="XP_046117235.1">
    <property type="nucleotide sequence ID" value="XM_046262294.1"/>
</dbReference>
<dbReference type="GO" id="GO:0005758">
    <property type="term" value="C:mitochondrial intermembrane space"/>
    <property type="evidence" value="ECO:0007669"/>
    <property type="project" value="UniProtKB-SubCell"/>
</dbReference>
<accession>A0A9P7ZKD5</accession>
<dbReference type="GO" id="GO:0051537">
    <property type="term" value="F:2 iron, 2 sulfur cluster binding"/>
    <property type="evidence" value="ECO:0007669"/>
    <property type="project" value="UniProtKB-UniRule"/>
</dbReference>
<feature type="binding site" evidence="10">
    <location>
        <position position="275"/>
    </location>
    <ligand>
        <name>[4Fe-4S] cluster</name>
        <dbReference type="ChEBI" id="CHEBI:49883"/>
    </ligand>
</feature>
<evidence type="ECO:0000256" key="8">
    <source>
        <dbReference type="ARBA" id="ARBA00023014"/>
    </source>
</evidence>
<dbReference type="EMBL" id="MU251258">
    <property type="protein sequence ID" value="KAG9253311.1"/>
    <property type="molecule type" value="Genomic_DNA"/>
</dbReference>
<evidence type="ECO:0000259" key="11">
    <source>
        <dbReference type="Pfam" id="PF05093"/>
    </source>
</evidence>
<feature type="binding site" evidence="10">
    <location>
        <position position="227"/>
    </location>
    <ligand>
        <name>[2Fe-2S] cluster</name>
        <dbReference type="ChEBI" id="CHEBI:190135"/>
    </ligand>
</feature>
<feature type="binding site" evidence="10">
    <location>
        <position position="278"/>
    </location>
    <ligand>
        <name>[4Fe-4S] cluster</name>
        <dbReference type="ChEBI" id="CHEBI:49883"/>
    </ligand>
</feature>
<feature type="domain" description="Anamorsin C-terminal" evidence="11">
    <location>
        <begin position="208"/>
        <end position="305"/>
    </location>
</feature>
<evidence type="ECO:0000256" key="1">
    <source>
        <dbReference type="ARBA" id="ARBA00001966"/>
    </source>
</evidence>
<feature type="binding site" evidence="10">
    <location>
        <position position="289"/>
    </location>
    <ligand>
        <name>[4Fe-4S] cluster</name>
        <dbReference type="ChEBI" id="CHEBI:49883"/>
    </ligand>
</feature>
<evidence type="ECO:0000256" key="9">
    <source>
        <dbReference type="ARBA" id="ARBA00023128"/>
    </source>
</evidence>
<comment type="cofactor">
    <cofactor evidence="10">
        <name>[2Fe-2S] cluster</name>
        <dbReference type="ChEBI" id="CHEBI:190135"/>
    </cofactor>
</comment>
<dbReference type="Proteomes" id="UP000887229">
    <property type="component" value="Unassembled WGS sequence"/>
</dbReference>
<comment type="domain">
    <text evidence="10">The twin Cx2C motifs are involved in the recognition by the mitochondrial MIA40-ERV1 disulfide relay system. The formation of 2 disulfide bonds in the Cx2C motifs through dithiol/disulfide exchange reactions effectively traps the protein in the mitochondrial intermembrane space.</text>
</comment>
<keyword evidence="4 10" id="KW-0963">Cytoplasm</keyword>
<evidence type="ECO:0000256" key="7">
    <source>
        <dbReference type="ARBA" id="ARBA00023004"/>
    </source>
</evidence>
<protein>
    <submittedName>
        <fullName evidence="13">Cytokine-induced anti-apoptosis inhibitor 1, Fe-S biogenesis-domain-containing protein</fullName>
    </submittedName>
</protein>
<feature type="binding site" evidence="10">
    <location>
        <position position="213"/>
    </location>
    <ligand>
        <name>[2Fe-2S] cluster</name>
        <dbReference type="ChEBI" id="CHEBI:190135"/>
    </ligand>
</feature>
<keyword evidence="9 10" id="KW-0496">Mitochondrion</keyword>
<feature type="binding site" evidence="10">
    <location>
        <position position="286"/>
    </location>
    <ligand>
        <name>[4Fe-4S] cluster</name>
        <dbReference type="ChEBI" id="CHEBI:49883"/>
    </ligand>
</feature>
<feature type="short sequence motif" description="Cx2C motif 2" evidence="10">
    <location>
        <begin position="286"/>
        <end position="289"/>
    </location>
</feature>
<sequence>MAPAPIIMDTSDDFVPAPAVKTALNPSAQRTLLLAPPSLAAHEEKLRNVFTTYDRSTSDLQMLDRLSAGLIKLPPATYDLVLVLTDTTGERRAEALKLLSRKVFTALVDSMREGGKFSLQDGPLASEDAREAILAGLVEKDGAFEKVVEEEVVVPLRLGKKKTNGAPKVAPAPVQPVQINLDDDLDDDDEIMDENDLMTAEDFTRPIVQPAECAPKPGKRRRACKDCTCGLAERLNAEDQARRDAADANLQSMKLKPDELYDELDFTVQGKTGSCGNCSLGDAFRCDGCPYIGLPPFQPGEEVTILNNAVQL</sequence>
<feature type="binding site" evidence="10">
    <location>
        <position position="229"/>
    </location>
    <ligand>
        <name>[2Fe-2S] cluster</name>
        <dbReference type="ChEBI" id="CHEBI:190135"/>
    </ligand>
</feature>
<evidence type="ECO:0000256" key="10">
    <source>
        <dbReference type="HAMAP-Rule" id="MF_03115"/>
    </source>
</evidence>
<feature type="region of interest" description="Fe-S binding site A" evidence="10">
    <location>
        <begin position="213"/>
        <end position="229"/>
    </location>
</feature>
<comment type="cofactor">
    <cofactor evidence="1 10">
        <name>[4Fe-4S] cluster</name>
        <dbReference type="ChEBI" id="CHEBI:49883"/>
    </cofactor>
</comment>
<dbReference type="PANTHER" id="PTHR13273">
    <property type="entry name" value="ANAMORSIN"/>
    <property type="match status" value="1"/>
</dbReference>
<comment type="similarity">
    <text evidence="2 10">Belongs to the anamorsin family.</text>
</comment>
<dbReference type="Pfam" id="PF16803">
    <property type="entry name" value="DRE2_N"/>
    <property type="match status" value="1"/>
</dbReference>
<evidence type="ECO:0000256" key="3">
    <source>
        <dbReference type="ARBA" id="ARBA00022485"/>
    </source>
</evidence>
<dbReference type="GO" id="GO:0046872">
    <property type="term" value="F:metal ion binding"/>
    <property type="evidence" value="ECO:0007669"/>
    <property type="project" value="UniProtKB-KW"/>
</dbReference>
<comment type="caution">
    <text evidence="10">Lacks conserved residue(s) required for the propagation of feature annotation.</text>
</comment>
<feature type="region of interest" description="Fe-S binding site B" evidence="10">
    <location>
        <begin position="275"/>
        <end position="289"/>
    </location>
</feature>
<keyword evidence="8 10" id="KW-0411">Iron-sulfur</keyword>
<dbReference type="Gene3D" id="3.40.50.11000">
    <property type="entry name" value="Fe-S cluster assembly protein Dre2, N-terminal domain"/>
    <property type="match status" value="1"/>
</dbReference>
<dbReference type="AlphaFoldDB" id="A0A9P7ZKD5"/>
<gene>
    <name evidence="13" type="ORF">F5Z01DRAFT_637563</name>
</gene>
<name>A0A9P7ZKD5_9HYPO</name>
<evidence type="ECO:0000256" key="2">
    <source>
        <dbReference type="ARBA" id="ARBA00008169"/>
    </source>
</evidence>
<dbReference type="OrthoDB" id="311633at2759"/>
<dbReference type="InterPro" id="IPR007785">
    <property type="entry name" value="Anamorsin"/>
</dbReference>
<dbReference type="GO" id="GO:0051539">
    <property type="term" value="F:4 iron, 4 sulfur cluster binding"/>
    <property type="evidence" value="ECO:0007669"/>
    <property type="project" value="UniProtKB-KW"/>
</dbReference>
<dbReference type="GO" id="GO:0016226">
    <property type="term" value="P:iron-sulfur cluster assembly"/>
    <property type="evidence" value="ECO:0007669"/>
    <property type="project" value="UniProtKB-UniRule"/>
</dbReference>
<keyword evidence="14" id="KW-1185">Reference proteome</keyword>
<evidence type="ECO:0000313" key="14">
    <source>
        <dbReference type="Proteomes" id="UP000887229"/>
    </source>
</evidence>
<dbReference type="GO" id="GO:0009055">
    <property type="term" value="F:electron transfer activity"/>
    <property type="evidence" value="ECO:0007669"/>
    <property type="project" value="UniProtKB-UniRule"/>
</dbReference>
<proteinExistence type="inferred from homology"/>
<dbReference type="InterPro" id="IPR031838">
    <property type="entry name" value="Dre2_N"/>
</dbReference>
<evidence type="ECO:0000259" key="12">
    <source>
        <dbReference type="Pfam" id="PF16803"/>
    </source>
</evidence>
<comment type="domain">
    <text evidence="10">The C-terminal domain binds 2 Fe-S clusters but is otherwise mostly in an intrinsically disordered conformation.</text>
</comment>
<dbReference type="PANTHER" id="PTHR13273:SF14">
    <property type="entry name" value="ANAMORSIN"/>
    <property type="match status" value="1"/>
</dbReference>
<evidence type="ECO:0000256" key="4">
    <source>
        <dbReference type="ARBA" id="ARBA00022490"/>
    </source>
</evidence>